<dbReference type="RefSeq" id="WP_209907086.1">
    <property type="nucleotide sequence ID" value="NZ_BAAAMI010000011.1"/>
</dbReference>
<dbReference type="Pfam" id="PF04024">
    <property type="entry name" value="PspC"/>
    <property type="match status" value="1"/>
</dbReference>
<feature type="transmembrane region" description="Helical" evidence="2">
    <location>
        <begin position="91"/>
        <end position="109"/>
    </location>
</feature>
<comment type="caution">
    <text evidence="4">The sequence shown here is derived from an EMBL/GenBank/DDBJ whole genome shotgun (WGS) entry which is preliminary data.</text>
</comment>
<feature type="compositionally biased region" description="Pro residues" evidence="1">
    <location>
        <begin position="230"/>
        <end position="239"/>
    </location>
</feature>
<sequence>MNQTPVENGFFRWVRDLGVNRSEHAWIGGVAAGVGNRFGIDPILARGILLVLCLFGGVGLAAYGLAWALLPGHDGRIHLQEAARGRWSSGMTGAVLFFVVGSIGRPWAFDSWNRGGWWGGWIVPAVVVGLVLWLVFSRRPGAPVSRHGGSPGPFGPAPSEPMPFGPQPEPSVPGPETPFSGATHPTPESRTTMGNNPPTVSFNTPGPASGSVSENTGPGHTGPATYVLAPPEPRGPKTPRPLSLPGHQGAIVLGVAAVVGGLVLGMENLGYIDLGRSTAAVALASALLVIGIGVVGAAASRRTGGVLVGLGIPVLILTLVVGGASVTANNHPSWFSSSGITEHSGNNYDIAFHNGSLDLTGYSTITTDTTVNVDNAFSNMEIMVPDNIPVIVNAEGAFSVVRLSNVNTAQPGSSNRLNPEATGPTLTIEFDGAFNTVTVTPQKAAVTP</sequence>
<evidence type="ECO:0000256" key="2">
    <source>
        <dbReference type="SAM" id="Phobius"/>
    </source>
</evidence>
<feature type="transmembrane region" description="Helical" evidence="2">
    <location>
        <begin position="115"/>
        <end position="136"/>
    </location>
</feature>
<evidence type="ECO:0000313" key="4">
    <source>
        <dbReference type="EMBL" id="MBP2373976.1"/>
    </source>
</evidence>
<evidence type="ECO:0000259" key="3">
    <source>
        <dbReference type="Pfam" id="PF04024"/>
    </source>
</evidence>
<feature type="transmembrane region" description="Helical" evidence="2">
    <location>
        <begin position="43"/>
        <end position="70"/>
    </location>
</feature>
<dbReference type="Proteomes" id="UP000766570">
    <property type="component" value="Unassembled WGS sequence"/>
</dbReference>
<feature type="region of interest" description="Disordered" evidence="1">
    <location>
        <begin position="144"/>
        <end position="239"/>
    </location>
</feature>
<feature type="transmembrane region" description="Helical" evidence="2">
    <location>
        <begin position="306"/>
        <end position="328"/>
    </location>
</feature>
<accession>A0ABS4WD55</accession>
<feature type="domain" description="Phage shock protein PspC N-terminal" evidence="3">
    <location>
        <begin position="21"/>
        <end position="71"/>
    </location>
</feature>
<keyword evidence="2" id="KW-1133">Transmembrane helix</keyword>
<name>A0ABS4WD55_9MICC</name>
<evidence type="ECO:0000313" key="5">
    <source>
        <dbReference type="Proteomes" id="UP000766570"/>
    </source>
</evidence>
<keyword evidence="2" id="KW-0472">Membrane</keyword>
<dbReference type="InterPro" id="IPR007168">
    <property type="entry name" value="Phageshock_PspC_N"/>
</dbReference>
<feature type="compositionally biased region" description="Polar residues" evidence="1">
    <location>
        <begin position="186"/>
        <end position="218"/>
    </location>
</feature>
<protein>
    <submittedName>
        <fullName evidence="4">Phage shock protein PspC (Stress-responsive transcriptional regulator)</fullName>
    </submittedName>
</protein>
<proteinExistence type="predicted"/>
<evidence type="ECO:0000256" key="1">
    <source>
        <dbReference type="SAM" id="MobiDB-lite"/>
    </source>
</evidence>
<keyword evidence="5" id="KW-1185">Reference proteome</keyword>
<reference evidence="4 5" key="1">
    <citation type="submission" date="2021-03" db="EMBL/GenBank/DDBJ databases">
        <title>Sequencing the genomes of 1000 actinobacteria strains.</title>
        <authorList>
            <person name="Klenk H.-P."/>
        </authorList>
    </citation>
    <scope>NUCLEOTIDE SEQUENCE [LARGE SCALE GENOMIC DNA]</scope>
    <source>
        <strain evidence="4 5">DSM 15454</strain>
    </source>
</reference>
<feature type="transmembrane region" description="Helical" evidence="2">
    <location>
        <begin position="278"/>
        <end position="299"/>
    </location>
</feature>
<dbReference type="EMBL" id="JAGIOE010000001">
    <property type="protein sequence ID" value="MBP2373976.1"/>
    <property type="molecule type" value="Genomic_DNA"/>
</dbReference>
<feature type="compositionally biased region" description="Pro residues" evidence="1">
    <location>
        <begin position="153"/>
        <end position="176"/>
    </location>
</feature>
<feature type="transmembrane region" description="Helical" evidence="2">
    <location>
        <begin position="250"/>
        <end position="272"/>
    </location>
</feature>
<gene>
    <name evidence="4" type="ORF">JOF46_001888</name>
</gene>
<keyword evidence="2" id="KW-0812">Transmembrane</keyword>
<organism evidence="4 5">
    <name type="scientific">Paeniglutamicibacter psychrophenolicus</name>
    <dbReference type="NCBI Taxonomy" id="257454"/>
    <lineage>
        <taxon>Bacteria</taxon>
        <taxon>Bacillati</taxon>
        <taxon>Actinomycetota</taxon>
        <taxon>Actinomycetes</taxon>
        <taxon>Micrococcales</taxon>
        <taxon>Micrococcaceae</taxon>
        <taxon>Paeniglutamicibacter</taxon>
    </lineage>
</organism>